<feature type="transmembrane region" description="Helical" evidence="6">
    <location>
        <begin position="263"/>
        <end position="281"/>
    </location>
</feature>
<sequence length="336" mass="36054">MSFLTQLAPRAKADFNDPNDTAYGYTPSLVTTVPFVAVFGALTILHAGLAVRYRYWSALGTMVTGGLLEVIGWAGRVWSSQNPHAFDPFIMQITCLIIGPVFFSAWDYTMLGACIARLGPQFAVLGAKWYLMVFIVADVVSLVLQAIGGGGASVAAQDGKDTSKSTNIMVAGILFQLAATTIFAVLAADFMYRVVFNKPYAFRERQIARAHSKALAKQAEAAGGTELMPASNESVLSTDPKDTAPADGAPAAPDAADIRGVQYLLGGVAVATLLIVVRGVYRSIELLQGWNGYIITHEPYFIWLDGFPMILCMTVLAVAYPGWLLSQTHAGALFRV</sequence>
<feature type="region of interest" description="Disordered" evidence="5">
    <location>
        <begin position="230"/>
        <end position="252"/>
    </location>
</feature>
<dbReference type="Pfam" id="PF04479">
    <property type="entry name" value="RTA1"/>
    <property type="match status" value="1"/>
</dbReference>
<proteinExistence type="predicted"/>
<feature type="transmembrane region" description="Helical" evidence="6">
    <location>
        <begin position="168"/>
        <end position="188"/>
    </location>
</feature>
<dbReference type="EMBL" id="JBBXJM010000003">
    <property type="protein sequence ID" value="KAL1410302.1"/>
    <property type="molecule type" value="Genomic_DNA"/>
</dbReference>
<name>A0ABR3Q769_9TREE</name>
<gene>
    <name evidence="7" type="ORF">Q8F55_004308</name>
</gene>
<evidence type="ECO:0000256" key="1">
    <source>
        <dbReference type="ARBA" id="ARBA00004141"/>
    </source>
</evidence>
<feature type="transmembrane region" description="Helical" evidence="6">
    <location>
        <begin position="129"/>
        <end position="148"/>
    </location>
</feature>
<evidence type="ECO:0000256" key="6">
    <source>
        <dbReference type="SAM" id="Phobius"/>
    </source>
</evidence>
<reference evidence="7 8" key="1">
    <citation type="submission" date="2023-08" db="EMBL/GenBank/DDBJ databases">
        <title>Annotated Genome Sequence of Vanrija albida AlHP1.</title>
        <authorList>
            <person name="Herzog R."/>
        </authorList>
    </citation>
    <scope>NUCLEOTIDE SEQUENCE [LARGE SCALE GENOMIC DNA]</scope>
    <source>
        <strain evidence="7 8">AlHP1</strain>
    </source>
</reference>
<evidence type="ECO:0000313" key="8">
    <source>
        <dbReference type="Proteomes" id="UP001565368"/>
    </source>
</evidence>
<dbReference type="RefSeq" id="XP_069210246.1">
    <property type="nucleotide sequence ID" value="XM_069352828.1"/>
</dbReference>
<feature type="transmembrane region" description="Helical" evidence="6">
    <location>
        <begin position="29"/>
        <end position="51"/>
    </location>
</feature>
<keyword evidence="4 6" id="KW-0472">Membrane</keyword>
<dbReference type="PANTHER" id="PTHR31465">
    <property type="entry name" value="PROTEIN RTA1-RELATED"/>
    <property type="match status" value="1"/>
</dbReference>
<dbReference type="Proteomes" id="UP001565368">
    <property type="component" value="Unassembled WGS sequence"/>
</dbReference>
<feature type="transmembrane region" description="Helical" evidence="6">
    <location>
        <begin position="89"/>
        <end position="108"/>
    </location>
</feature>
<evidence type="ECO:0000313" key="7">
    <source>
        <dbReference type="EMBL" id="KAL1410302.1"/>
    </source>
</evidence>
<dbReference type="GeneID" id="95985351"/>
<keyword evidence="3 6" id="KW-1133">Transmembrane helix</keyword>
<evidence type="ECO:0000256" key="5">
    <source>
        <dbReference type="SAM" id="MobiDB-lite"/>
    </source>
</evidence>
<feature type="transmembrane region" description="Helical" evidence="6">
    <location>
        <begin position="301"/>
        <end position="325"/>
    </location>
</feature>
<accession>A0ABR3Q769</accession>
<protein>
    <submittedName>
        <fullName evidence="7">Uncharacterized protein</fullName>
    </submittedName>
</protein>
<dbReference type="InterPro" id="IPR007568">
    <property type="entry name" value="RTA1"/>
</dbReference>
<comment type="caution">
    <text evidence="7">The sequence shown here is derived from an EMBL/GenBank/DDBJ whole genome shotgun (WGS) entry which is preliminary data.</text>
</comment>
<evidence type="ECO:0000256" key="2">
    <source>
        <dbReference type="ARBA" id="ARBA00022692"/>
    </source>
</evidence>
<feature type="transmembrane region" description="Helical" evidence="6">
    <location>
        <begin position="58"/>
        <end position="77"/>
    </location>
</feature>
<comment type="subcellular location">
    <subcellularLocation>
        <location evidence="1">Membrane</location>
        <topology evidence="1">Multi-pass membrane protein</topology>
    </subcellularLocation>
</comment>
<keyword evidence="2 6" id="KW-0812">Transmembrane</keyword>
<evidence type="ECO:0000256" key="3">
    <source>
        <dbReference type="ARBA" id="ARBA00022989"/>
    </source>
</evidence>
<evidence type="ECO:0000256" key="4">
    <source>
        <dbReference type="ARBA" id="ARBA00023136"/>
    </source>
</evidence>
<dbReference type="PANTHER" id="PTHR31465:SF9">
    <property type="entry name" value="SPHINGOID LONG-CHAIN BASE TRANSPORTER RSB1"/>
    <property type="match status" value="1"/>
</dbReference>
<keyword evidence="8" id="KW-1185">Reference proteome</keyword>
<organism evidence="7 8">
    <name type="scientific">Vanrija albida</name>
    <dbReference type="NCBI Taxonomy" id="181172"/>
    <lineage>
        <taxon>Eukaryota</taxon>
        <taxon>Fungi</taxon>
        <taxon>Dikarya</taxon>
        <taxon>Basidiomycota</taxon>
        <taxon>Agaricomycotina</taxon>
        <taxon>Tremellomycetes</taxon>
        <taxon>Trichosporonales</taxon>
        <taxon>Trichosporonaceae</taxon>
        <taxon>Vanrija</taxon>
    </lineage>
</organism>